<reference evidence="1 2" key="1">
    <citation type="journal article" date="2021" name="Elife">
        <title>Chloroplast acquisition without the gene transfer in kleptoplastic sea slugs, Plakobranchus ocellatus.</title>
        <authorList>
            <person name="Maeda T."/>
            <person name="Takahashi S."/>
            <person name="Yoshida T."/>
            <person name="Shimamura S."/>
            <person name="Takaki Y."/>
            <person name="Nagai Y."/>
            <person name="Toyoda A."/>
            <person name="Suzuki Y."/>
            <person name="Arimoto A."/>
            <person name="Ishii H."/>
            <person name="Satoh N."/>
            <person name="Nishiyama T."/>
            <person name="Hasebe M."/>
            <person name="Maruyama T."/>
            <person name="Minagawa J."/>
            <person name="Obokata J."/>
            <person name="Shigenobu S."/>
        </authorList>
    </citation>
    <scope>NUCLEOTIDE SEQUENCE [LARGE SCALE GENOMIC DNA]</scope>
</reference>
<name>A0AAV4AZU6_9GAST</name>
<gene>
    <name evidence="1" type="ORF">PoB_003905700</name>
</gene>
<protein>
    <submittedName>
        <fullName evidence="1">Uncharacterized protein</fullName>
    </submittedName>
</protein>
<evidence type="ECO:0000313" key="1">
    <source>
        <dbReference type="EMBL" id="GFO12552.1"/>
    </source>
</evidence>
<dbReference type="Proteomes" id="UP000735302">
    <property type="component" value="Unassembled WGS sequence"/>
</dbReference>
<dbReference type="EMBL" id="BLXT01004434">
    <property type="protein sequence ID" value="GFO12552.1"/>
    <property type="molecule type" value="Genomic_DNA"/>
</dbReference>
<proteinExistence type="predicted"/>
<evidence type="ECO:0000313" key="2">
    <source>
        <dbReference type="Proteomes" id="UP000735302"/>
    </source>
</evidence>
<accession>A0AAV4AZU6</accession>
<organism evidence="1 2">
    <name type="scientific">Plakobranchus ocellatus</name>
    <dbReference type="NCBI Taxonomy" id="259542"/>
    <lineage>
        <taxon>Eukaryota</taxon>
        <taxon>Metazoa</taxon>
        <taxon>Spiralia</taxon>
        <taxon>Lophotrochozoa</taxon>
        <taxon>Mollusca</taxon>
        <taxon>Gastropoda</taxon>
        <taxon>Heterobranchia</taxon>
        <taxon>Euthyneura</taxon>
        <taxon>Panpulmonata</taxon>
        <taxon>Sacoglossa</taxon>
        <taxon>Placobranchoidea</taxon>
        <taxon>Plakobranchidae</taxon>
        <taxon>Plakobranchus</taxon>
    </lineage>
</organism>
<dbReference type="AlphaFoldDB" id="A0AAV4AZU6"/>
<sequence length="118" mass="12970">MWLANTSVRSFDFAATFSVVVPSSDPEKQGIREKCFSICNTFAISRQEIENLSQGMYLEATKGNRSRIYSTSNTYGISSNYNTSNILISATFTASATPTVSAATTAPATSRYQQHLQY</sequence>
<comment type="caution">
    <text evidence="1">The sequence shown here is derived from an EMBL/GenBank/DDBJ whole genome shotgun (WGS) entry which is preliminary data.</text>
</comment>
<keyword evidence="2" id="KW-1185">Reference proteome</keyword>